<evidence type="ECO:0000256" key="2">
    <source>
        <dbReference type="SAM" id="Phobius"/>
    </source>
</evidence>
<evidence type="ECO:0008006" key="5">
    <source>
        <dbReference type="Google" id="ProtNLM"/>
    </source>
</evidence>
<dbReference type="AlphaFoldDB" id="A0A9W6BJ55"/>
<keyword evidence="2" id="KW-0812">Transmembrane</keyword>
<sequence length="782" mass="83199">MSSPNRRHAPSRAQRRWEDVSEWPFQFVILPVLVAFAFCLVLFLGSKHGTRLAAFRTWFHTTLPCKAPHCIQATSVGREGALVAGMSSGVQAKGGALSSITGLLLQHNARVVEVGSVSAVDPLGLAALAQEDQLKFNFDYWLAEGEKLAGQQTKDCDASYGVQYVEKWRKARMDWCTASSDALLAAATTTTSAALGATGAVQARSGIKRRLHSSSSSSAGTAAVGNKTSTAAAKPSSKPSPSSHSSSSGGGSGSATTASTAAAAAAATSPSMLSGISLYPYHDKDANLLFAVSSNTVLDSRSFLGSLPGEAPEARPGSFAAACHVGSKAPPADEFMGVEAVRRWTKDALKVDEYDKVSAACAVRGGNSSAGAGPHAVEHPVLLLSRYDSTNAFRTVEEVLFAFTALSALRDPRVAKQGIQVVLVDGKPDGFYLDLWAALSRPYPLRILSQQPWPQNTCLSHAVHSTYGGSSIMTSIGVARRTTCRSSVVMAASLWLRHSLGPAIQPPVRSAFGSQRQNKDVVRKSVVWISRRNFEGLAQANLTPWQDQRRFENEGEVVLELQREIWRWNDDACIRSGLTKSFGSGRRLQQLRRLMTTLGLDTAGTTTTAATTATTGASGGGGGNADRRRLAVGLQAREDDTTDQGQEQDVVFAVEGADGQQRQRRLLRGSGGGSRCRASSVFFDLRVVELNDIPFYPDHVQVLGQATVLAGAHGTGLANMIWMAPGKGGVLELHHNSAGNDHYHNQAHLLGHKYVNVESDGDRVNLAAAAEGLRKLLDVLGS</sequence>
<feature type="compositionally biased region" description="Low complexity" evidence="1">
    <location>
        <begin position="227"/>
        <end position="247"/>
    </location>
</feature>
<evidence type="ECO:0000313" key="3">
    <source>
        <dbReference type="EMBL" id="GLC53094.1"/>
    </source>
</evidence>
<evidence type="ECO:0000256" key="1">
    <source>
        <dbReference type="SAM" id="MobiDB-lite"/>
    </source>
</evidence>
<dbReference type="GO" id="GO:0016757">
    <property type="term" value="F:glycosyltransferase activity"/>
    <property type="evidence" value="ECO:0007669"/>
    <property type="project" value="InterPro"/>
</dbReference>
<feature type="region of interest" description="Disordered" evidence="1">
    <location>
        <begin position="206"/>
        <end position="256"/>
    </location>
</feature>
<dbReference type="InterPro" id="IPR007657">
    <property type="entry name" value="Glycosyltransferase_61"/>
</dbReference>
<protein>
    <recommendedName>
        <fullName evidence="5">Glycosyltransferase family 61 protein</fullName>
    </recommendedName>
</protein>
<organism evidence="3 4">
    <name type="scientific">Pleodorina starrii</name>
    <dbReference type="NCBI Taxonomy" id="330485"/>
    <lineage>
        <taxon>Eukaryota</taxon>
        <taxon>Viridiplantae</taxon>
        <taxon>Chlorophyta</taxon>
        <taxon>core chlorophytes</taxon>
        <taxon>Chlorophyceae</taxon>
        <taxon>CS clade</taxon>
        <taxon>Chlamydomonadales</taxon>
        <taxon>Volvocaceae</taxon>
        <taxon>Pleodorina</taxon>
    </lineage>
</organism>
<gene>
    <name evidence="3" type="primary">PLESTMB000021</name>
    <name evidence="3" type="ORF">PLESTB_000707100</name>
</gene>
<keyword evidence="4" id="KW-1185">Reference proteome</keyword>
<evidence type="ECO:0000313" key="4">
    <source>
        <dbReference type="Proteomes" id="UP001165080"/>
    </source>
</evidence>
<reference evidence="3 4" key="1">
    <citation type="journal article" date="2023" name="Commun. Biol.">
        <title>Reorganization of the ancestral sex-determining regions during the evolution of trioecy in Pleodorina starrii.</title>
        <authorList>
            <person name="Takahashi K."/>
            <person name="Suzuki S."/>
            <person name="Kawai-Toyooka H."/>
            <person name="Yamamoto K."/>
            <person name="Hamaji T."/>
            <person name="Ootsuki R."/>
            <person name="Yamaguchi H."/>
            <person name="Kawachi M."/>
            <person name="Higashiyama T."/>
            <person name="Nozaki H."/>
        </authorList>
    </citation>
    <scope>NUCLEOTIDE SEQUENCE [LARGE SCALE GENOMIC DNA]</scope>
    <source>
        <strain evidence="3 4">NIES-4479</strain>
    </source>
</reference>
<name>A0A9W6BJ55_9CHLO</name>
<dbReference type="Proteomes" id="UP001165080">
    <property type="component" value="Unassembled WGS sequence"/>
</dbReference>
<keyword evidence="2" id="KW-1133">Transmembrane helix</keyword>
<proteinExistence type="predicted"/>
<keyword evidence="2" id="KW-0472">Membrane</keyword>
<dbReference type="PANTHER" id="PTHR20961">
    <property type="entry name" value="GLYCOSYLTRANSFERASE"/>
    <property type="match status" value="1"/>
</dbReference>
<feature type="transmembrane region" description="Helical" evidence="2">
    <location>
        <begin position="25"/>
        <end position="46"/>
    </location>
</feature>
<accession>A0A9W6BJ55</accession>
<comment type="caution">
    <text evidence="3">The sequence shown here is derived from an EMBL/GenBank/DDBJ whole genome shotgun (WGS) entry which is preliminary data.</text>
</comment>
<dbReference type="EMBL" id="BRXU01000007">
    <property type="protein sequence ID" value="GLC53094.1"/>
    <property type="molecule type" value="Genomic_DNA"/>
</dbReference>
<dbReference type="OrthoDB" id="546212at2759"/>
<dbReference type="PANTHER" id="PTHR20961:SF38">
    <property type="entry name" value="PROTEIN O-LINKED-MANNOSE BETA-1,4-N-ACETYLGLUCOSAMINYLTRANSFERASE 2"/>
    <property type="match status" value="1"/>
</dbReference>